<protein>
    <recommendedName>
        <fullName evidence="2">DUF7343 domain-containing protein</fullName>
    </recommendedName>
</protein>
<keyword evidence="1" id="KW-0472">Membrane</keyword>
<dbReference type="SUPFAM" id="SSF46785">
    <property type="entry name" value="Winged helix' DNA-binding domain"/>
    <property type="match status" value="1"/>
</dbReference>
<organism evidence="3 4">
    <name type="scientific">Candidatus Iainarchaeum sp</name>
    <dbReference type="NCBI Taxonomy" id="3101447"/>
    <lineage>
        <taxon>Archaea</taxon>
        <taxon>Candidatus Iainarchaeota</taxon>
        <taxon>Candidatus Iainarchaeia</taxon>
        <taxon>Candidatus Iainarchaeales</taxon>
        <taxon>Candidatus Iainarchaeaceae</taxon>
        <taxon>Candidatus Iainarchaeum</taxon>
    </lineage>
</organism>
<keyword evidence="1" id="KW-1133">Transmembrane helix</keyword>
<dbReference type="Pfam" id="PF24034">
    <property type="entry name" value="DUF7343"/>
    <property type="match status" value="1"/>
</dbReference>
<dbReference type="EMBL" id="JAGVWC010000010">
    <property type="protein sequence ID" value="MBS3061708.1"/>
    <property type="molecule type" value="Genomic_DNA"/>
</dbReference>
<dbReference type="InterPro" id="IPR036390">
    <property type="entry name" value="WH_DNA-bd_sf"/>
</dbReference>
<feature type="transmembrane region" description="Helical" evidence="1">
    <location>
        <begin position="27"/>
        <end position="46"/>
    </location>
</feature>
<dbReference type="InterPro" id="IPR055767">
    <property type="entry name" value="DUF7343"/>
</dbReference>
<proteinExistence type="predicted"/>
<gene>
    <name evidence="3" type="ORF">J4215_03945</name>
</gene>
<comment type="caution">
    <text evidence="3">The sequence shown here is derived from an EMBL/GenBank/DDBJ whole genome shotgun (WGS) entry which is preliminary data.</text>
</comment>
<dbReference type="Gene3D" id="1.10.10.10">
    <property type="entry name" value="Winged helix-like DNA-binding domain superfamily/Winged helix DNA-binding domain"/>
    <property type="match status" value="1"/>
</dbReference>
<feature type="domain" description="DUF7343" evidence="2">
    <location>
        <begin position="136"/>
        <end position="196"/>
    </location>
</feature>
<evidence type="ECO:0000313" key="4">
    <source>
        <dbReference type="Proteomes" id="UP000675968"/>
    </source>
</evidence>
<evidence type="ECO:0000313" key="3">
    <source>
        <dbReference type="EMBL" id="MBS3061708.1"/>
    </source>
</evidence>
<evidence type="ECO:0000259" key="2">
    <source>
        <dbReference type="Pfam" id="PF24034"/>
    </source>
</evidence>
<feature type="transmembrane region" description="Helical" evidence="1">
    <location>
        <begin position="99"/>
        <end position="118"/>
    </location>
</feature>
<dbReference type="InterPro" id="IPR036388">
    <property type="entry name" value="WH-like_DNA-bd_sf"/>
</dbReference>
<evidence type="ECO:0000256" key="1">
    <source>
        <dbReference type="SAM" id="Phobius"/>
    </source>
</evidence>
<reference evidence="3" key="1">
    <citation type="submission" date="2021-03" db="EMBL/GenBank/DDBJ databases">
        <authorList>
            <person name="Jaffe A."/>
        </authorList>
    </citation>
    <scope>NUCLEOTIDE SEQUENCE</scope>
    <source>
        <strain evidence="3">RIFCSPLOWO2_01_FULL_AR10_48_17</strain>
    </source>
</reference>
<name>A0A8T4L306_9ARCH</name>
<accession>A0A8T4L306</accession>
<dbReference type="Proteomes" id="UP000675968">
    <property type="component" value="Unassembled WGS sequence"/>
</dbReference>
<dbReference type="AlphaFoldDB" id="A0A8T4L306"/>
<keyword evidence="1" id="KW-0812">Transmembrane</keyword>
<sequence>MKPFYYVHETNCNMTVPKTLWSWQKTYVLVMLACFLFSGYSLFLFADHVSRSVWRSDFRPTMFVRDLNSDANRLIQIGISAGFRPPRDLDVEIFSPSPLFQLIGGIVAFAAGLTIWKITREKEIKKIREETTDNLLLPDERSVIQTLKQSGFESTQSRLAKDTGLSKVQIHRTVNKLAAKGVLEKHKYGLTNKIILKKEVFE</sequence>
<reference evidence="3" key="2">
    <citation type="submission" date="2021-05" db="EMBL/GenBank/DDBJ databases">
        <title>Protein family content uncovers lineage relationships and bacterial pathway maintenance mechanisms in DPANN archaea.</title>
        <authorList>
            <person name="Castelle C.J."/>
            <person name="Meheust R."/>
            <person name="Jaffe A.L."/>
            <person name="Seitz K."/>
            <person name="Gong X."/>
            <person name="Baker B.J."/>
            <person name="Banfield J.F."/>
        </authorList>
    </citation>
    <scope>NUCLEOTIDE SEQUENCE</scope>
    <source>
        <strain evidence="3">RIFCSPLOWO2_01_FULL_AR10_48_17</strain>
    </source>
</reference>